<organism evidence="3 4">
    <name type="scientific">Blyttiomyces helicus</name>
    <dbReference type="NCBI Taxonomy" id="388810"/>
    <lineage>
        <taxon>Eukaryota</taxon>
        <taxon>Fungi</taxon>
        <taxon>Fungi incertae sedis</taxon>
        <taxon>Chytridiomycota</taxon>
        <taxon>Chytridiomycota incertae sedis</taxon>
        <taxon>Chytridiomycetes</taxon>
        <taxon>Chytridiomycetes incertae sedis</taxon>
        <taxon>Blyttiomyces</taxon>
    </lineage>
</organism>
<dbReference type="PROSITE" id="PS51471">
    <property type="entry name" value="FE2OG_OXY"/>
    <property type="match status" value="1"/>
</dbReference>
<dbReference type="InterPro" id="IPR026992">
    <property type="entry name" value="DIOX_N"/>
</dbReference>
<dbReference type="GO" id="GO:0016491">
    <property type="term" value="F:oxidoreductase activity"/>
    <property type="evidence" value="ECO:0007669"/>
    <property type="project" value="UniProtKB-KW"/>
</dbReference>
<protein>
    <recommendedName>
        <fullName evidence="2">Fe2OG dioxygenase domain-containing protein</fullName>
    </recommendedName>
</protein>
<dbReference type="AlphaFoldDB" id="A0A4P9WP42"/>
<dbReference type="GO" id="GO:0046872">
    <property type="term" value="F:metal ion binding"/>
    <property type="evidence" value="ECO:0007669"/>
    <property type="project" value="UniProtKB-KW"/>
</dbReference>
<dbReference type="InterPro" id="IPR027443">
    <property type="entry name" value="IPNS-like_sf"/>
</dbReference>
<dbReference type="InterPro" id="IPR005123">
    <property type="entry name" value="Oxoglu/Fe-dep_dioxygenase_dom"/>
</dbReference>
<gene>
    <name evidence="3" type="ORF">BDK51DRAFT_42951</name>
</gene>
<comment type="similarity">
    <text evidence="1">Belongs to the iron/ascorbate-dependent oxidoreductase family.</text>
</comment>
<dbReference type="InterPro" id="IPR044861">
    <property type="entry name" value="IPNS-like_FE2OG_OXY"/>
</dbReference>
<keyword evidence="1" id="KW-0479">Metal-binding</keyword>
<evidence type="ECO:0000313" key="4">
    <source>
        <dbReference type="Proteomes" id="UP000269721"/>
    </source>
</evidence>
<dbReference type="OrthoDB" id="627829at2759"/>
<dbReference type="EMBL" id="KZ994416">
    <property type="protein sequence ID" value="RKO92990.1"/>
    <property type="molecule type" value="Genomic_DNA"/>
</dbReference>
<evidence type="ECO:0000256" key="1">
    <source>
        <dbReference type="RuleBase" id="RU003682"/>
    </source>
</evidence>
<dbReference type="Pfam" id="PF03171">
    <property type="entry name" value="2OG-FeII_Oxy"/>
    <property type="match status" value="1"/>
</dbReference>
<evidence type="ECO:0000313" key="3">
    <source>
        <dbReference type="EMBL" id="RKO92990.1"/>
    </source>
</evidence>
<reference evidence="4" key="1">
    <citation type="journal article" date="2018" name="Nat. Microbiol.">
        <title>Leveraging single-cell genomics to expand the fungal tree of life.</title>
        <authorList>
            <person name="Ahrendt S.R."/>
            <person name="Quandt C.A."/>
            <person name="Ciobanu D."/>
            <person name="Clum A."/>
            <person name="Salamov A."/>
            <person name="Andreopoulos B."/>
            <person name="Cheng J.F."/>
            <person name="Woyke T."/>
            <person name="Pelin A."/>
            <person name="Henrissat B."/>
            <person name="Reynolds N.K."/>
            <person name="Benny G.L."/>
            <person name="Smith M.E."/>
            <person name="James T.Y."/>
            <person name="Grigoriev I.V."/>
        </authorList>
    </citation>
    <scope>NUCLEOTIDE SEQUENCE [LARGE SCALE GENOMIC DNA]</scope>
</reference>
<sequence length="322" mass="35634">MTATDNDIAVIDIRALMLGSSAKGARAASSLCRALEATGFVQVVGHGIDVGERERFLAASRAFLEDRAARELCRRSAATTRGFADDELTGQKRDGKLLFDFANEALDGARVDVFDDSFREGPNQWPVGKVHTDLRPACLAYFASLYRLSTILLDAIFAELGIDSEVVDVGDQHSSFMRVNYYPIAADHKSVGVHAHTDAGLLTLLWQQSGVEGLQVLRENEWVPIPPIDDALVVNVGDMLQVIVNDRLRAPRHRVVLQPSTTHSYRLSSPFFLAPTYGTVCRPAPVMPLYRPILWADFRAKRVAGDYTDLGTEIQIDQYRMD</sequence>
<dbReference type="Proteomes" id="UP000269721">
    <property type="component" value="Unassembled WGS sequence"/>
</dbReference>
<keyword evidence="1" id="KW-0408">Iron</keyword>
<evidence type="ECO:0000259" key="2">
    <source>
        <dbReference type="PROSITE" id="PS51471"/>
    </source>
</evidence>
<dbReference type="InterPro" id="IPR050231">
    <property type="entry name" value="Iron_ascorbate_oxido_reductase"/>
</dbReference>
<feature type="domain" description="Fe2OG dioxygenase" evidence="2">
    <location>
        <begin position="173"/>
        <end position="275"/>
    </location>
</feature>
<dbReference type="PANTHER" id="PTHR47990">
    <property type="entry name" value="2-OXOGLUTARATE (2OG) AND FE(II)-DEPENDENT OXYGENASE SUPERFAMILY PROTEIN-RELATED"/>
    <property type="match status" value="1"/>
</dbReference>
<proteinExistence type="inferred from homology"/>
<dbReference type="Pfam" id="PF14226">
    <property type="entry name" value="DIOX_N"/>
    <property type="match status" value="1"/>
</dbReference>
<keyword evidence="4" id="KW-1185">Reference proteome</keyword>
<keyword evidence="1" id="KW-0560">Oxidoreductase</keyword>
<dbReference type="SUPFAM" id="SSF51197">
    <property type="entry name" value="Clavaminate synthase-like"/>
    <property type="match status" value="1"/>
</dbReference>
<name>A0A4P9WP42_9FUNG</name>
<accession>A0A4P9WP42</accession>
<dbReference type="Gene3D" id="2.60.120.330">
    <property type="entry name" value="B-lactam Antibiotic, Isopenicillin N Synthase, Chain"/>
    <property type="match status" value="1"/>
</dbReference>